<accession>K1YE45</accession>
<evidence type="ECO:0000313" key="1">
    <source>
        <dbReference type="EMBL" id="EKD30533.1"/>
    </source>
</evidence>
<proteinExistence type="predicted"/>
<sequence>MDDNRPIGSLSDIFLFPILFIFDISEYFLDNILKGDNSINSAMFVKYERYMFMGFLEDGQYTIDWLCGRYLNNLFKIQLFELLISKPFFLPDKSFSESNDIIDIVRGFRIDRNTGMTRIQKKSAKFQNGHIFRNKIHRDSRGHNRRGFGFGKIENILNLLVFMGFHTSFFMRYIDECLEFFRCHSLIMEIGSCSRKKTYESNKVFDKPVKGEKKEHKNPIYGRNNKRYVIGKAYSENLWRNLSKKENDGGNNEQCEGNAEFSRKLKLLRKIKGYDGGKTGNSDGNGCSSDKIRHKKTLILCLDKLKGYSAESAFFHSRYYNMVRDGHERNLGSCEKYKEEEEGEKYTERRGVHNEGKRIECEVLYRFLPICKFFEERIFFWLSIF</sequence>
<dbReference type="EMBL" id="AMFJ01034014">
    <property type="protein sequence ID" value="EKD30533.1"/>
    <property type="molecule type" value="Genomic_DNA"/>
</dbReference>
<comment type="caution">
    <text evidence="1">The sequence shown here is derived from an EMBL/GenBank/DDBJ whole genome shotgun (WGS) entry which is preliminary data.</text>
</comment>
<reference evidence="1" key="1">
    <citation type="journal article" date="2012" name="Science">
        <title>Fermentation, hydrogen, and sulfur metabolism in multiple uncultivated bacterial phyla.</title>
        <authorList>
            <person name="Wrighton K.C."/>
            <person name="Thomas B.C."/>
            <person name="Sharon I."/>
            <person name="Miller C.S."/>
            <person name="Castelle C.J."/>
            <person name="VerBerkmoes N.C."/>
            <person name="Wilkins M.J."/>
            <person name="Hettich R.L."/>
            <person name="Lipton M.S."/>
            <person name="Williams K.H."/>
            <person name="Long P.E."/>
            <person name="Banfield J.F."/>
        </authorList>
    </citation>
    <scope>NUCLEOTIDE SEQUENCE [LARGE SCALE GENOMIC DNA]</scope>
</reference>
<protein>
    <submittedName>
        <fullName evidence="1">Uncharacterized protein</fullName>
    </submittedName>
</protein>
<name>K1YE45_9BACT</name>
<organism evidence="1">
    <name type="scientific">uncultured bacterium</name>
    <name type="common">gcode 4</name>
    <dbReference type="NCBI Taxonomy" id="1234023"/>
    <lineage>
        <taxon>Bacteria</taxon>
        <taxon>environmental samples</taxon>
    </lineage>
</organism>
<dbReference type="AlphaFoldDB" id="K1YE45"/>
<gene>
    <name evidence="1" type="ORF">ACD_78C00014G0001</name>
</gene>